<dbReference type="EMBL" id="JABAGV010000027">
    <property type="protein sequence ID" value="MBC2475440.1"/>
    <property type="molecule type" value="Genomic_DNA"/>
</dbReference>
<accession>A0AAW3W956</accession>
<comment type="caution">
    <text evidence="1">The sequence shown here is derived from an EMBL/GenBank/DDBJ whole genome shotgun (WGS) entry which is preliminary data.</text>
</comment>
<dbReference type="PROSITE" id="PS51257">
    <property type="entry name" value="PROKAR_LIPOPROTEIN"/>
    <property type="match status" value="1"/>
</dbReference>
<reference evidence="1" key="1">
    <citation type="submission" date="2020-04" db="EMBL/GenBank/DDBJ databases">
        <authorList>
            <person name="Brown S."/>
        </authorList>
    </citation>
    <scope>NUCLEOTIDE SEQUENCE</scope>
    <source>
        <strain evidence="1">DJ015</strain>
    </source>
</reference>
<dbReference type="Proteomes" id="UP001194098">
    <property type="component" value="Unassembled WGS sequence"/>
</dbReference>
<reference evidence="1" key="2">
    <citation type="journal article" date="2022" name="Nat. Biotechnol.">
        <title>Carbon-negative production of acetone and isopropanol by gas fermentation at industrial pilot scale.</title>
        <authorList>
            <person name="Liew F.E."/>
            <person name="Nogle R."/>
            <person name="Abdalla T."/>
            <person name="Rasor B.J."/>
            <person name="Canter C."/>
            <person name="Jensen R.O."/>
            <person name="Wang L."/>
            <person name="Strutz J."/>
            <person name="Chirania P."/>
            <person name="De Tissera S."/>
            <person name="Mueller A.P."/>
            <person name="Ruan Z."/>
            <person name="Gao A."/>
            <person name="Tran L."/>
            <person name="Engle N.L."/>
            <person name="Bromley J.C."/>
            <person name="Daniell J."/>
            <person name="Conrado R."/>
            <person name="Tschaplinski T.J."/>
            <person name="Giannone R.J."/>
            <person name="Hettich R.L."/>
            <person name="Karim A.S."/>
            <person name="Simpson S.D."/>
            <person name="Brown S.D."/>
            <person name="Leang C."/>
            <person name="Jewett M.C."/>
            <person name="Kopke M."/>
        </authorList>
    </citation>
    <scope>NUCLEOTIDE SEQUENCE</scope>
    <source>
        <strain evidence="1">DJ015</strain>
    </source>
</reference>
<evidence type="ECO:0000313" key="2">
    <source>
        <dbReference type="Proteomes" id="UP001194098"/>
    </source>
</evidence>
<name>A0AAW3W956_CLOBE</name>
<sequence length="170" mass="19950">MSNNIKDLLVANGYGFYTAASCRETGLPMLDGGSYKKYADKWLSASRCKRIRQPVKEDEDPVAFYRCQKGYCPLYCRENTEVKNLLEYVTQYQLDMMRHCIGIGRKNKPYRNYFFTQETDKDWNELVQKGLAEKSTNHPNNDECIYFWLSKQGLELILGRSVSDKFYKEL</sequence>
<proteinExistence type="predicted"/>
<organism evidence="1 2">
    <name type="scientific">Clostridium beijerinckii</name>
    <name type="common">Clostridium MP</name>
    <dbReference type="NCBI Taxonomy" id="1520"/>
    <lineage>
        <taxon>Bacteria</taxon>
        <taxon>Bacillati</taxon>
        <taxon>Bacillota</taxon>
        <taxon>Clostridia</taxon>
        <taxon>Eubacteriales</taxon>
        <taxon>Clostridiaceae</taxon>
        <taxon>Clostridium</taxon>
    </lineage>
</organism>
<dbReference type="AlphaFoldDB" id="A0AAW3W956"/>
<evidence type="ECO:0000313" key="1">
    <source>
        <dbReference type="EMBL" id="MBC2475440.1"/>
    </source>
</evidence>
<gene>
    <name evidence="1" type="ORF">HGI39_12090</name>
</gene>
<dbReference type="RefSeq" id="WP_171779995.1">
    <property type="nucleotide sequence ID" value="NZ_JABAGV010000027.1"/>
</dbReference>
<protein>
    <submittedName>
        <fullName evidence="1">Uncharacterized protein</fullName>
    </submittedName>
</protein>